<reference evidence="4" key="1">
    <citation type="submission" date="2021-06" db="EMBL/GenBank/DDBJ databases">
        <title>Parelaphostrongylus tenuis whole genome reference sequence.</title>
        <authorList>
            <person name="Garwood T.J."/>
            <person name="Larsen P.A."/>
            <person name="Fountain-Jones N.M."/>
            <person name="Garbe J.R."/>
            <person name="Macchietto M.G."/>
            <person name="Kania S.A."/>
            <person name="Gerhold R.W."/>
            <person name="Richards J.E."/>
            <person name="Wolf T.M."/>
        </authorList>
    </citation>
    <scope>NUCLEOTIDE SEQUENCE</scope>
    <source>
        <strain evidence="4">MNPRO001-30</strain>
        <tissue evidence="4">Meninges</tissue>
    </source>
</reference>
<dbReference type="CDD" id="cd05325">
    <property type="entry name" value="carb_red_sniffer_like_SDR_c"/>
    <property type="match status" value="1"/>
</dbReference>
<dbReference type="SUPFAM" id="SSF51735">
    <property type="entry name" value="NAD(P)-binding Rossmann-fold domains"/>
    <property type="match status" value="1"/>
</dbReference>
<dbReference type="InterPro" id="IPR036291">
    <property type="entry name" value="NAD(P)-bd_dom_sf"/>
</dbReference>
<dbReference type="PANTHER" id="PTHR43544:SF7">
    <property type="entry name" value="NADB-LER2"/>
    <property type="match status" value="1"/>
</dbReference>
<dbReference type="InterPro" id="IPR002347">
    <property type="entry name" value="SDR_fam"/>
</dbReference>
<keyword evidence="2" id="KW-0560">Oxidoreductase</keyword>
<dbReference type="PRINTS" id="PR00081">
    <property type="entry name" value="GDHRDH"/>
</dbReference>
<dbReference type="Pfam" id="PF00106">
    <property type="entry name" value="adh_short"/>
    <property type="match status" value="1"/>
</dbReference>
<evidence type="ECO:0000256" key="2">
    <source>
        <dbReference type="ARBA" id="ARBA00023002"/>
    </source>
</evidence>
<name>A0AAD5QRJ4_PARTN</name>
<protein>
    <submittedName>
        <fullName evidence="4">Uncharacterized protein</fullName>
    </submittedName>
</protein>
<dbReference type="EMBL" id="JAHQIW010003531">
    <property type="protein sequence ID" value="KAJ1358989.1"/>
    <property type="molecule type" value="Genomic_DNA"/>
</dbReference>
<sequence>MVAAEFFHNISWSVEGSASMIIASITSDELNRKMANPGSVFITGANRGIGLGLVKEFLKIPSVKLVIAGVRNPENAKDIKTINDSRLKIVKIDVTCDQSIKIAYTEVEKLVGEDGLNVLLNNAGIFIPYFTNDVIDRQKILNCLNVNTVGAAITCQTFLPLLLKASSHGKGDHFGVDRAAIINISSLEGSIHLNEDGSADQGSFAYKISKAGLNQLGKTMAVDLANEKILVVQFARGWVQTDMGNIGGLTAEITVEESASSLVKSMSKLQKQHSGGFYSRHLEVTPY</sequence>
<dbReference type="AlphaFoldDB" id="A0AAD5QRJ4"/>
<dbReference type="Gene3D" id="3.40.50.720">
    <property type="entry name" value="NAD(P)-binding Rossmann-like Domain"/>
    <property type="match status" value="1"/>
</dbReference>
<dbReference type="GO" id="GO:0016491">
    <property type="term" value="F:oxidoreductase activity"/>
    <property type="evidence" value="ECO:0007669"/>
    <property type="project" value="UniProtKB-KW"/>
</dbReference>
<dbReference type="InterPro" id="IPR051468">
    <property type="entry name" value="Fungal_SecMetab_SDRs"/>
</dbReference>
<comment type="similarity">
    <text evidence="3">Belongs to the short-chain dehydrogenases/reductases (SDR) family.</text>
</comment>
<dbReference type="PRINTS" id="PR00080">
    <property type="entry name" value="SDRFAMILY"/>
</dbReference>
<dbReference type="PANTHER" id="PTHR43544">
    <property type="entry name" value="SHORT-CHAIN DEHYDROGENASE/REDUCTASE"/>
    <property type="match status" value="1"/>
</dbReference>
<evidence type="ECO:0000256" key="3">
    <source>
        <dbReference type="RuleBase" id="RU000363"/>
    </source>
</evidence>
<comment type="caution">
    <text evidence="4">The sequence shown here is derived from an EMBL/GenBank/DDBJ whole genome shotgun (WGS) entry which is preliminary data.</text>
</comment>
<evidence type="ECO:0000256" key="1">
    <source>
        <dbReference type="ARBA" id="ARBA00022857"/>
    </source>
</evidence>
<evidence type="ECO:0000313" key="5">
    <source>
        <dbReference type="Proteomes" id="UP001196413"/>
    </source>
</evidence>
<keyword evidence="1" id="KW-0521">NADP</keyword>
<gene>
    <name evidence="4" type="ORF">KIN20_017577</name>
</gene>
<organism evidence="4 5">
    <name type="scientific">Parelaphostrongylus tenuis</name>
    <name type="common">Meningeal worm</name>
    <dbReference type="NCBI Taxonomy" id="148309"/>
    <lineage>
        <taxon>Eukaryota</taxon>
        <taxon>Metazoa</taxon>
        <taxon>Ecdysozoa</taxon>
        <taxon>Nematoda</taxon>
        <taxon>Chromadorea</taxon>
        <taxon>Rhabditida</taxon>
        <taxon>Rhabditina</taxon>
        <taxon>Rhabditomorpha</taxon>
        <taxon>Strongyloidea</taxon>
        <taxon>Metastrongylidae</taxon>
        <taxon>Parelaphostrongylus</taxon>
    </lineage>
</organism>
<keyword evidence="5" id="KW-1185">Reference proteome</keyword>
<dbReference type="GO" id="GO:0005737">
    <property type="term" value="C:cytoplasm"/>
    <property type="evidence" value="ECO:0007669"/>
    <property type="project" value="TreeGrafter"/>
</dbReference>
<accession>A0AAD5QRJ4</accession>
<dbReference type="Proteomes" id="UP001196413">
    <property type="component" value="Unassembled WGS sequence"/>
</dbReference>
<proteinExistence type="inferred from homology"/>
<evidence type="ECO:0000313" key="4">
    <source>
        <dbReference type="EMBL" id="KAJ1358989.1"/>
    </source>
</evidence>